<sequence>MEPTLEAINGGGGSVKVGTTGTISVLMSKELESTKPDLSRPKPKTSANEPSSSSLSTSGFTKTPKEPEIHKRTKTQARKSHQIPMLSDDNISIDGTPIRPKKPVRKGPAAGVVDIVDIKCGGSNRKWVNPITDRLKKISFSKLSESII</sequence>
<feature type="compositionally biased region" description="Low complexity" evidence="1">
    <location>
        <begin position="45"/>
        <end position="62"/>
    </location>
</feature>
<dbReference type="AlphaFoldDB" id="A0ABD3D3D6"/>
<accession>A0ABD3D3D6</accession>
<comment type="caution">
    <text evidence="2">The sequence shown here is derived from an EMBL/GenBank/DDBJ whole genome shotgun (WGS) entry which is preliminary data.</text>
</comment>
<dbReference type="PANTHER" id="PTHR36405:SF1">
    <property type="entry name" value="OS07G0520600 PROTEIN"/>
    <property type="match status" value="1"/>
</dbReference>
<feature type="compositionally biased region" description="Basic and acidic residues" evidence="1">
    <location>
        <begin position="29"/>
        <end position="40"/>
    </location>
</feature>
<gene>
    <name evidence="2" type="ORF">CASFOL_019085</name>
</gene>
<feature type="compositionally biased region" description="Basic residues" evidence="1">
    <location>
        <begin position="71"/>
        <end position="81"/>
    </location>
</feature>
<name>A0ABD3D3D6_9LAMI</name>
<organism evidence="2 3">
    <name type="scientific">Castilleja foliolosa</name>
    <dbReference type="NCBI Taxonomy" id="1961234"/>
    <lineage>
        <taxon>Eukaryota</taxon>
        <taxon>Viridiplantae</taxon>
        <taxon>Streptophyta</taxon>
        <taxon>Embryophyta</taxon>
        <taxon>Tracheophyta</taxon>
        <taxon>Spermatophyta</taxon>
        <taxon>Magnoliopsida</taxon>
        <taxon>eudicotyledons</taxon>
        <taxon>Gunneridae</taxon>
        <taxon>Pentapetalae</taxon>
        <taxon>asterids</taxon>
        <taxon>lamiids</taxon>
        <taxon>Lamiales</taxon>
        <taxon>Orobanchaceae</taxon>
        <taxon>Pedicularideae</taxon>
        <taxon>Castillejinae</taxon>
        <taxon>Castilleja</taxon>
    </lineage>
</organism>
<dbReference type="PANTHER" id="PTHR36405">
    <property type="entry name" value="BNAA10G09140D PROTEIN"/>
    <property type="match status" value="1"/>
</dbReference>
<dbReference type="EMBL" id="JAVIJP010000026">
    <property type="protein sequence ID" value="KAL3636786.1"/>
    <property type="molecule type" value="Genomic_DNA"/>
</dbReference>
<evidence type="ECO:0000313" key="3">
    <source>
        <dbReference type="Proteomes" id="UP001632038"/>
    </source>
</evidence>
<protein>
    <submittedName>
        <fullName evidence="2">Uncharacterized protein</fullName>
    </submittedName>
</protein>
<dbReference type="Proteomes" id="UP001632038">
    <property type="component" value="Unassembled WGS sequence"/>
</dbReference>
<evidence type="ECO:0000256" key="1">
    <source>
        <dbReference type="SAM" id="MobiDB-lite"/>
    </source>
</evidence>
<evidence type="ECO:0000313" key="2">
    <source>
        <dbReference type="EMBL" id="KAL3636786.1"/>
    </source>
</evidence>
<reference evidence="3" key="1">
    <citation type="journal article" date="2024" name="IScience">
        <title>Strigolactones Initiate the Formation of Haustorium-like Structures in Castilleja.</title>
        <authorList>
            <person name="Buerger M."/>
            <person name="Peterson D."/>
            <person name="Chory J."/>
        </authorList>
    </citation>
    <scope>NUCLEOTIDE SEQUENCE [LARGE SCALE GENOMIC DNA]</scope>
</reference>
<proteinExistence type="predicted"/>
<feature type="region of interest" description="Disordered" evidence="1">
    <location>
        <begin position="27"/>
        <end position="108"/>
    </location>
</feature>
<keyword evidence="3" id="KW-1185">Reference proteome</keyword>